<evidence type="ECO:0000313" key="5">
    <source>
        <dbReference type="EMBL" id="GGZ33199.1"/>
    </source>
</evidence>
<evidence type="ECO:0000313" key="6">
    <source>
        <dbReference type="Proteomes" id="UP000619457"/>
    </source>
</evidence>
<keyword evidence="1" id="KW-0805">Transcription regulation</keyword>
<dbReference type="InterPro" id="IPR037923">
    <property type="entry name" value="HTH-like"/>
</dbReference>
<dbReference type="SUPFAM" id="SSF46689">
    <property type="entry name" value="Homeodomain-like"/>
    <property type="match status" value="1"/>
</dbReference>
<dbReference type="SMART" id="SM00342">
    <property type="entry name" value="HTH_ARAC"/>
    <property type="match status" value="1"/>
</dbReference>
<protein>
    <submittedName>
        <fullName evidence="5">AraC family transcriptional regulator</fullName>
    </submittedName>
</protein>
<keyword evidence="6" id="KW-1185">Reference proteome</keyword>
<evidence type="ECO:0000259" key="4">
    <source>
        <dbReference type="PROSITE" id="PS01124"/>
    </source>
</evidence>
<dbReference type="PANTHER" id="PTHR43280">
    <property type="entry name" value="ARAC-FAMILY TRANSCRIPTIONAL REGULATOR"/>
    <property type="match status" value="1"/>
</dbReference>
<comment type="caution">
    <text evidence="5">The sequence shown here is derived from an EMBL/GenBank/DDBJ whole genome shotgun (WGS) entry which is preliminary data.</text>
</comment>
<evidence type="ECO:0000256" key="1">
    <source>
        <dbReference type="ARBA" id="ARBA00023015"/>
    </source>
</evidence>
<dbReference type="Proteomes" id="UP000619457">
    <property type="component" value="Unassembled WGS sequence"/>
</dbReference>
<dbReference type="PRINTS" id="PR00032">
    <property type="entry name" value="HTHARAC"/>
</dbReference>
<dbReference type="Pfam" id="PF12833">
    <property type="entry name" value="HTH_18"/>
    <property type="match status" value="1"/>
</dbReference>
<name>A0A918Q433_9BACT</name>
<dbReference type="InterPro" id="IPR009057">
    <property type="entry name" value="Homeodomain-like_sf"/>
</dbReference>
<dbReference type="GO" id="GO:0043565">
    <property type="term" value="F:sequence-specific DNA binding"/>
    <property type="evidence" value="ECO:0007669"/>
    <property type="project" value="InterPro"/>
</dbReference>
<accession>A0A918Q433</accession>
<dbReference type="EMBL" id="BMWX01000004">
    <property type="protein sequence ID" value="GGZ33199.1"/>
    <property type="molecule type" value="Genomic_DNA"/>
</dbReference>
<dbReference type="AlphaFoldDB" id="A0A918Q433"/>
<dbReference type="InterPro" id="IPR018060">
    <property type="entry name" value="HTH_AraC"/>
</dbReference>
<dbReference type="GO" id="GO:0003700">
    <property type="term" value="F:DNA-binding transcription factor activity"/>
    <property type="evidence" value="ECO:0007669"/>
    <property type="project" value="InterPro"/>
</dbReference>
<dbReference type="Gene3D" id="2.60.120.10">
    <property type="entry name" value="Jelly Rolls"/>
    <property type="match status" value="1"/>
</dbReference>
<dbReference type="InterPro" id="IPR003313">
    <property type="entry name" value="AraC-bd"/>
</dbReference>
<dbReference type="SUPFAM" id="SSF51215">
    <property type="entry name" value="Regulatory protein AraC"/>
    <property type="match status" value="1"/>
</dbReference>
<evidence type="ECO:0000256" key="2">
    <source>
        <dbReference type="ARBA" id="ARBA00023125"/>
    </source>
</evidence>
<dbReference type="PANTHER" id="PTHR43280:SF32">
    <property type="entry name" value="TRANSCRIPTIONAL REGULATORY PROTEIN"/>
    <property type="match status" value="1"/>
</dbReference>
<dbReference type="PROSITE" id="PS01124">
    <property type="entry name" value="HTH_ARAC_FAMILY_2"/>
    <property type="match status" value="1"/>
</dbReference>
<sequence length="295" mass="34449">MIMADLDVLQLHNFGADSPREFYCNTFQEHIRTFHKDITIPHKHNFYLTVLFTHGMGRHEIDFEEYPIYPGAIFMLNPGQTHHWELSEDADGYIFFHSRDFYDSYFSQHSVNEFPFFSSLMNASGLKIPKASSPLLWQLFGELYEKTRSKTNNAPSIARGIIQLIYLYLDQAYREQGMVSPSHPGGYSRHMQEFEKLIERNFISEKQVSQYADWLNITPRHLNRVSQSAVGKSPISLITARAMLEAKRMLYYTDKPIGEIATLLGFDDLAYFSRLFKKHCGISPRHFHQSFKRNN</sequence>
<gene>
    <name evidence="5" type="ORF">GCM10007049_28550</name>
</gene>
<feature type="domain" description="HTH araC/xylS-type" evidence="4">
    <location>
        <begin position="192"/>
        <end position="290"/>
    </location>
</feature>
<reference evidence="5" key="1">
    <citation type="journal article" date="2014" name="Int. J. Syst. Evol. Microbiol.">
        <title>Complete genome sequence of Corynebacterium casei LMG S-19264T (=DSM 44701T), isolated from a smear-ripened cheese.</title>
        <authorList>
            <consortium name="US DOE Joint Genome Institute (JGI-PGF)"/>
            <person name="Walter F."/>
            <person name="Albersmeier A."/>
            <person name="Kalinowski J."/>
            <person name="Ruckert C."/>
        </authorList>
    </citation>
    <scope>NUCLEOTIDE SEQUENCE</scope>
    <source>
        <strain evidence="5">KCTC 12368</strain>
    </source>
</reference>
<dbReference type="InterPro" id="IPR020449">
    <property type="entry name" value="Tscrpt_reg_AraC-type_HTH"/>
</dbReference>
<proteinExistence type="predicted"/>
<dbReference type="Gene3D" id="1.10.10.60">
    <property type="entry name" value="Homeodomain-like"/>
    <property type="match status" value="1"/>
</dbReference>
<keyword evidence="3" id="KW-0804">Transcription</keyword>
<keyword evidence="2" id="KW-0238">DNA-binding</keyword>
<dbReference type="InterPro" id="IPR014710">
    <property type="entry name" value="RmlC-like_jellyroll"/>
</dbReference>
<dbReference type="Pfam" id="PF02311">
    <property type="entry name" value="AraC_binding"/>
    <property type="match status" value="1"/>
</dbReference>
<evidence type="ECO:0000256" key="3">
    <source>
        <dbReference type="ARBA" id="ARBA00023163"/>
    </source>
</evidence>
<organism evidence="5 6">
    <name type="scientific">Echinicola pacifica</name>
    <dbReference type="NCBI Taxonomy" id="346377"/>
    <lineage>
        <taxon>Bacteria</taxon>
        <taxon>Pseudomonadati</taxon>
        <taxon>Bacteroidota</taxon>
        <taxon>Cytophagia</taxon>
        <taxon>Cytophagales</taxon>
        <taxon>Cyclobacteriaceae</taxon>
        <taxon>Echinicola</taxon>
    </lineage>
</organism>
<reference evidence="5" key="2">
    <citation type="submission" date="2020-09" db="EMBL/GenBank/DDBJ databases">
        <authorList>
            <person name="Sun Q."/>
            <person name="Kim S."/>
        </authorList>
    </citation>
    <scope>NUCLEOTIDE SEQUENCE</scope>
    <source>
        <strain evidence="5">KCTC 12368</strain>
    </source>
</reference>